<evidence type="ECO:0000256" key="2">
    <source>
        <dbReference type="SAM" id="SignalP"/>
    </source>
</evidence>
<protein>
    <submittedName>
        <fullName evidence="3">Uncharacterized protein</fullName>
    </submittedName>
</protein>
<dbReference type="GeneID" id="87895853"/>
<accession>A0ABR0FSY8</accession>
<gene>
    <name evidence="3" type="ORF">QC761_206380</name>
</gene>
<evidence type="ECO:0000256" key="1">
    <source>
        <dbReference type="SAM" id="MobiDB-lite"/>
    </source>
</evidence>
<keyword evidence="2" id="KW-0732">Signal</keyword>
<feature type="chain" id="PRO_5046340925" evidence="2">
    <location>
        <begin position="23"/>
        <end position="288"/>
    </location>
</feature>
<feature type="compositionally biased region" description="Basic and acidic residues" evidence="1">
    <location>
        <begin position="63"/>
        <end position="74"/>
    </location>
</feature>
<reference evidence="3 4" key="1">
    <citation type="journal article" date="2023" name="bioRxiv">
        <title>High-quality genome assemblies of four members of thePodospora anserinaspecies complex.</title>
        <authorList>
            <person name="Ament-Velasquez S.L."/>
            <person name="Vogan A.A."/>
            <person name="Wallerman O."/>
            <person name="Hartmann F."/>
            <person name="Gautier V."/>
            <person name="Silar P."/>
            <person name="Giraud T."/>
            <person name="Johannesson H."/>
        </authorList>
    </citation>
    <scope>NUCLEOTIDE SEQUENCE [LARGE SCALE GENOMIC DNA]</scope>
    <source>
        <strain evidence="3 4">CBS 112042</strain>
    </source>
</reference>
<name>A0ABR0FSY8_9PEZI</name>
<keyword evidence="4" id="KW-1185">Reference proteome</keyword>
<feature type="signal peptide" evidence="2">
    <location>
        <begin position="1"/>
        <end position="22"/>
    </location>
</feature>
<dbReference type="RefSeq" id="XP_062734963.1">
    <property type="nucleotide sequence ID" value="XM_062876371.1"/>
</dbReference>
<evidence type="ECO:0000313" key="3">
    <source>
        <dbReference type="EMBL" id="KAK4645987.1"/>
    </source>
</evidence>
<evidence type="ECO:0000313" key="4">
    <source>
        <dbReference type="Proteomes" id="UP001322138"/>
    </source>
</evidence>
<proteinExistence type="predicted"/>
<organism evidence="3 4">
    <name type="scientific">Podospora bellae-mahoneyi</name>
    <dbReference type="NCBI Taxonomy" id="2093777"/>
    <lineage>
        <taxon>Eukaryota</taxon>
        <taxon>Fungi</taxon>
        <taxon>Dikarya</taxon>
        <taxon>Ascomycota</taxon>
        <taxon>Pezizomycotina</taxon>
        <taxon>Sordariomycetes</taxon>
        <taxon>Sordariomycetidae</taxon>
        <taxon>Sordariales</taxon>
        <taxon>Podosporaceae</taxon>
        <taxon>Podospora</taxon>
    </lineage>
</organism>
<dbReference type="EMBL" id="JAFFGZ010000004">
    <property type="protein sequence ID" value="KAK4645987.1"/>
    <property type="molecule type" value="Genomic_DNA"/>
</dbReference>
<feature type="region of interest" description="Disordered" evidence="1">
    <location>
        <begin position="39"/>
        <end position="95"/>
    </location>
</feature>
<comment type="caution">
    <text evidence="3">The sequence shown here is derived from an EMBL/GenBank/DDBJ whole genome shotgun (WGS) entry which is preliminary data.</text>
</comment>
<dbReference type="Proteomes" id="UP001322138">
    <property type="component" value="Unassembled WGS sequence"/>
</dbReference>
<sequence length="288" mass="29981">MKLTISNCILLLAALDVHAAQARALPAEPGLAPTQLSERAYRGGNGIPSQNGVSRGRFGASPAKRDDSPLDTRTYRVGGGTIPGPNDVSRGRFDSSPAKRQTYELGDLIDIIDGLQQRQVERRQAESTAFPVDEAPQPVDTAIPIPEAPPVPISTAILDAPPAPVPTAIFDAPPAPISTAIPDAPPAPIDTAIPNVPSVVIGTQIPVTPVSAPVMTEVPLFQVADGFITAIRARQNTAVNGDNVVKVEQATAVVGEPTAVVGQATAVVGEPSRPIRTEFAIVANVIYE</sequence>